<comment type="catalytic activity">
    <reaction evidence="10">
        <text>O-phospho-L-homoserine + H2O = L-threonine + phosphate</text>
        <dbReference type="Rhea" id="RHEA:10840"/>
        <dbReference type="ChEBI" id="CHEBI:15377"/>
        <dbReference type="ChEBI" id="CHEBI:43474"/>
        <dbReference type="ChEBI" id="CHEBI:57590"/>
        <dbReference type="ChEBI" id="CHEBI:57926"/>
        <dbReference type="EC" id="4.2.3.1"/>
    </reaction>
</comment>
<dbReference type="OrthoDB" id="9763107at2"/>
<dbReference type="InterPro" id="IPR036052">
    <property type="entry name" value="TrpB-like_PALP_sf"/>
</dbReference>
<dbReference type="Pfam" id="PF24857">
    <property type="entry name" value="THR4_C"/>
    <property type="match status" value="1"/>
</dbReference>
<dbReference type="PROSITE" id="PS00165">
    <property type="entry name" value="DEHYDRATASE_SER_THR"/>
    <property type="match status" value="1"/>
</dbReference>
<organism evidence="15 16">
    <name type="scientific">Arboricoccus pini</name>
    <dbReference type="NCBI Taxonomy" id="1963835"/>
    <lineage>
        <taxon>Bacteria</taxon>
        <taxon>Pseudomonadati</taxon>
        <taxon>Pseudomonadota</taxon>
        <taxon>Alphaproteobacteria</taxon>
        <taxon>Geminicoccales</taxon>
        <taxon>Geminicoccaceae</taxon>
        <taxon>Arboricoccus</taxon>
    </lineage>
</organism>
<dbReference type="GO" id="GO:0030170">
    <property type="term" value="F:pyridoxal phosphate binding"/>
    <property type="evidence" value="ECO:0007669"/>
    <property type="project" value="InterPro"/>
</dbReference>
<evidence type="ECO:0000256" key="10">
    <source>
        <dbReference type="ARBA" id="ARBA00049144"/>
    </source>
</evidence>
<dbReference type="Gene3D" id="3.40.50.1100">
    <property type="match status" value="2"/>
</dbReference>
<keyword evidence="7" id="KW-0791">Threonine biosynthesis</keyword>
<dbReference type="GO" id="GO:0004795">
    <property type="term" value="F:threonine synthase activity"/>
    <property type="evidence" value="ECO:0007669"/>
    <property type="project" value="UniProtKB-UniRule"/>
</dbReference>
<dbReference type="InterPro" id="IPR037158">
    <property type="entry name" value="Thr_synth_N_sf"/>
</dbReference>
<proteinExistence type="inferred from homology"/>
<dbReference type="SUPFAM" id="SSF53686">
    <property type="entry name" value="Tryptophan synthase beta subunit-like PLP-dependent enzymes"/>
    <property type="match status" value="1"/>
</dbReference>
<evidence type="ECO:0000313" key="16">
    <source>
        <dbReference type="Proteomes" id="UP000197065"/>
    </source>
</evidence>
<dbReference type="CDD" id="cd01560">
    <property type="entry name" value="Thr-synth_2"/>
    <property type="match status" value="1"/>
</dbReference>
<evidence type="ECO:0000256" key="1">
    <source>
        <dbReference type="ARBA" id="ARBA00001933"/>
    </source>
</evidence>
<dbReference type="InterPro" id="IPR051166">
    <property type="entry name" value="Threonine_Synthase"/>
</dbReference>
<dbReference type="Pfam" id="PF14821">
    <property type="entry name" value="Thr_synth_N"/>
    <property type="match status" value="1"/>
</dbReference>
<evidence type="ECO:0000256" key="12">
    <source>
        <dbReference type="PIRSR" id="PIRSR604450-51"/>
    </source>
</evidence>
<name>A0A212QZA8_9PROT</name>
<evidence type="ECO:0000256" key="3">
    <source>
        <dbReference type="ARBA" id="ARBA00005517"/>
    </source>
</evidence>
<accession>A0A212QZA8</accession>
<dbReference type="NCBIfam" id="TIGR00260">
    <property type="entry name" value="thrC"/>
    <property type="match status" value="1"/>
</dbReference>
<reference evidence="15 16" key="1">
    <citation type="submission" date="2017-06" db="EMBL/GenBank/DDBJ databases">
        <authorList>
            <person name="Kim H.J."/>
            <person name="Triplett B.A."/>
        </authorList>
    </citation>
    <scope>NUCLEOTIDE SEQUENCE [LARGE SCALE GENOMIC DNA]</scope>
    <source>
        <strain evidence="15 16">B29T1</strain>
    </source>
</reference>
<evidence type="ECO:0000256" key="4">
    <source>
        <dbReference type="ARBA" id="ARBA00013028"/>
    </source>
</evidence>
<dbReference type="AlphaFoldDB" id="A0A212QZA8"/>
<evidence type="ECO:0000256" key="5">
    <source>
        <dbReference type="ARBA" id="ARBA00018679"/>
    </source>
</evidence>
<keyword evidence="8 12" id="KW-0663">Pyridoxal phosphate</keyword>
<gene>
    <name evidence="15" type="ORF">SAMN07250955_104192</name>
</gene>
<sequence length="466" mass="50440">MTGYKSTRGGIDGRDFESVLLAGLAEDGGLFVPAAWPRFSAADLRRMRAMTYPELAAEVLAPFTEGCFTRADLLEMASAVYGRFDHPAVAPLKQLDTDLWLLELFHGPTLAFKDFAMQLLAEMFDRVLTRRGETITIVGATSGDTGAAAVQAFAGKSQVRVAMLHPEGRISPVQRRQMTTILADNVLNIALAGTFDDCQDLVKAMFADQPFRTRINMSAVNSINWARIAAQSVYYFWAALRLGAPDRPSAFCVPTGNFGNVYAGWAARQMGLPIEQLTVATNANDILARFFEGGVYAKDGVVPTMSPSMDIQVASNFERLLLDLEGNDAGGVRRRMASFAQSGEFEVDHGSLERVSTFMKGGSASERATAAMIANTHERTGELVDPHTAVALHVAELHMPPKGVPMISLSTAHPAKFPDAVATASGIHPALPPRYAHLMDLPESTVTAGNDLREVETLITERFSIS</sequence>
<dbReference type="Proteomes" id="UP000197065">
    <property type="component" value="Unassembled WGS sequence"/>
</dbReference>
<protein>
    <recommendedName>
        <fullName evidence="5 11">Threonine synthase</fullName>
        <ecNumber evidence="4 11">4.2.3.1</ecNumber>
    </recommendedName>
</protein>
<dbReference type="Gene3D" id="3.90.1380.10">
    <property type="entry name" value="Threonine synthase, N-terminal domain"/>
    <property type="match status" value="1"/>
</dbReference>
<feature type="modified residue" description="N6-(pyridoxal phosphate)lysine" evidence="12">
    <location>
        <position position="113"/>
    </location>
</feature>
<keyword evidence="6" id="KW-0028">Amino-acid biosynthesis</keyword>
<dbReference type="InterPro" id="IPR001926">
    <property type="entry name" value="TrpB-like_PALP"/>
</dbReference>
<comment type="similarity">
    <text evidence="3">Belongs to the threonine synthase family.</text>
</comment>
<dbReference type="InterPro" id="IPR004450">
    <property type="entry name" value="Thr_synthase-like"/>
</dbReference>
<feature type="domain" description="Threonine synthase N-terminal" evidence="14">
    <location>
        <begin position="4"/>
        <end position="81"/>
    </location>
</feature>
<keyword evidence="16" id="KW-1185">Reference proteome</keyword>
<feature type="domain" description="Tryptophan synthase beta chain-like PALP" evidence="13">
    <location>
        <begin position="93"/>
        <end position="320"/>
    </location>
</feature>
<comment type="cofactor">
    <cofactor evidence="1 12">
        <name>pyridoxal 5'-phosphate</name>
        <dbReference type="ChEBI" id="CHEBI:597326"/>
    </cofactor>
</comment>
<dbReference type="PANTHER" id="PTHR42690:SF1">
    <property type="entry name" value="THREONINE SYNTHASE-LIKE 2"/>
    <property type="match status" value="1"/>
</dbReference>
<evidence type="ECO:0000256" key="2">
    <source>
        <dbReference type="ARBA" id="ARBA00004979"/>
    </source>
</evidence>
<dbReference type="GO" id="GO:0009088">
    <property type="term" value="P:threonine biosynthetic process"/>
    <property type="evidence" value="ECO:0007669"/>
    <property type="project" value="UniProtKB-UniRule"/>
</dbReference>
<dbReference type="InterPro" id="IPR000634">
    <property type="entry name" value="Ser/Thr_deHydtase_PyrdxlP-BS"/>
</dbReference>
<dbReference type="Pfam" id="PF00291">
    <property type="entry name" value="PALP"/>
    <property type="match status" value="1"/>
</dbReference>
<dbReference type="EMBL" id="FYEH01000004">
    <property type="protein sequence ID" value="SNB65082.1"/>
    <property type="molecule type" value="Genomic_DNA"/>
</dbReference>
<dbReference type="InterPro" id="IPR029144">
    <property type="entry name" value="Thr_synth_N"/>
</dbReference>
<evidence type="ECO:0000259" key="13">
    <source>
        <dbReference type="Pfam" id="PF00291"/>
    </source>
</evidence>
<dbReference type="PANTHER" id="PTHR42690">
    <property type="entry name" value="THREONINE SYNTHASE FAMILY MEMBER"/>
    <property type="match status" value="1"/>
</dbReference>
<dbReference type="UniPathway" id="UPA00050">
    <property type="reaction ID" value="UER00065"/>
</dbReference>
<evidence type="ECO:0000256" key="7">
    <source>
        <dbReference type="ARBA" id="ARBA00022697"/>
    </source>
</evidence>
<dbReference type="RefSeq" id="WP_088560769.1">
    <property type="nucleotide sequence ID" value="NZ_FYEH01000004.1"/>
</dbReference>
<keyword evidence="9" id="KW-0456">Lyase</keyword>
<evidence type="ECO:0000256" key="6">
    <source>
        <dbReference type="ARBA" id="ARBA00022605"/>
    </source>
</evidence>
<dbReference type="EC" id="4.2.3.1" evidence="4 11"/>
<evidence type="ECO:0000259" key="14">
    <source>
        <dbReference type="Pfam" id="PF14821"/>
    </source>
</evidence>
<evidence type="ECO:0000256" key="11">
    <source>
        <dbReference type="NCBIfam" id="TIGR00260"/>
    </source>
</evidence>
<comment type="pathway">
    <text evidence="2">Amino-acid biosynthesis; L-threonine biosynthesis; L-threonine from L-aspartate: step 5/5.</text>
</comment>
<evidence type="ECO:0000313" key="15">
    <source>
        <dbReference type="EMBL" id="SNB65082.1"/>
    </source>
</evidence>
<evidence type="ECO:0000256" key="9">
    <source>
        <dbReference type="ARBA" id="ARBA00023239"/>
    </source>
</evidence>
<evidence type="ECO:0000256" key="8">
    <source>
        <dbReference type="ARBA" id="ARBA00022898"/>
    </source>
</evidence>